<evidence type="ECO:0000259" key="4">
    <source>
        <dbReference type="SMART" id="SM00543"/>
    </source>
</evidence>
<dbReference type="EMBL" id="JANEYG010000038">
    <property type="protein sequence ID" value="KAJ8916889.1"/>
    <property type="molecule type" value="Genomic_DNA"/>
</dbReference>
<keyword evidence="3" id="KW-0810">Translation regulation</keyword>
<dbReference type="PANTHER" id="PTHR23254:SF15">
    <property type="entry name" value="POLYADENYLATE-BINDING PROTEIN-INTERACTING PROTEIN 1"/>
    <property type="match status" value="1"/>
</dbReference>
<organism evidence="5 6">
    <name type="scientific">Exocentrus adspersus</name>
    <dbReference type="NCBI Taxonomy" id="1586481"/>
    <lineage>
        <taxon>Eukaryota</taxon>
        <taxon>Metazoa</taxon>
        <taxon>Ecdysozoa</taxon>
        <taxon>Arthropoda</taxon>
        <taxon>Hexapoda</taxon>
        <taxon>Insecta</taxon>
        <taxon>Pterygota</taxon>
        <taxon>Neoptera</taxon>
        <taxon>Endopterygota</taxon>
        <taxon>Coleoptera</taxon>
        <taxon>Polyphaga</taxon>
        <taxon>Cucujiformia</taxon>
        <taxon>Chrysomeloidea</taxon>
        <taxon>Cerambycidae</taxon>
        <taxon>Lamiinae</taxon>
        <taxon>Acanthocinini</taxon>
        <taxon>Exocentrus</taxon>
    </lineage>
</organism>
<evidence type="ECO:0000256" key="3">
    <source>
        <dbReference type="ARBA" id="ARBA00022845"/>
    </source>
</evidence>
<evidence type="ECO:0000313" key="5">
    <source>
        <dbReference type="EMBL" id="KAJ8916889.1"/>
    </source>
</evidence>
<accession>A0AAV8VS86</accession>
<comment type="subcellular location">
    <subcellularLocation>
        <location evidence="1">Cytoplasm</location>
    </subcellularLocation>
</comment>
<keyword evidence="2" id="KW-0963">Cytoplasm</keyword>
<protein>
    <recommendedName>
        <fullName evidence="4">MIF4G domain-containing protein</fullName>
    </recommendedName>
</protein>
<evidence type="ECO:0000313" key="6">
    <source>
        <dbReference type="Proteomes" id="UP001159042"/>
    </source>
</evidence>
<dbReference type="GO" id="GO:0005737">
    <property type="term" value="C:cytoplasm"/>
    <property type="evidence" value="ECO:0007669"/>
    <property type="project" value="UniProtKB-SubCell"/>
</dbReference>
<reference evidence="5 6" key="1">
    <citation type="journal article" date="2023" name="Insect Mol. Biol.">
        <title>Genome sequencing provides insights into the evolution of gene families encoding plant cell wall-degrading enzymes in longhorned beetles.</title>
        <authorList>
            <person name="Shin N.R."/>
            <person name="Okamura Y."/>
            <person name="Kirsch R."/>
            <person name="Pauchet Y."/>
        </authorList>
    </citation>
    <scope>NUCLEOTIDE SEQUENCE [LARGE SCALE GENOMIC DNA]</scope>
    <source>
        <strain evidence="5">EAD_L_NR</strain>
    </source>
</reference>
<dbReference type="InterPro" id="IPR051367">
    <property type="entry name" value="mRNA_TranslReg/HistoneTransl"/>
</dbReference>
<dbReference type="Pfam" id="PF02854">
    <property type="entry name" value="MIF4G"/>
    <property type="match status" value="1"/>
</dbReference>
<comment type="caution">
    <text evidence="5">The sequence shown here is derived from an EMBL/GenBank/DDBJ whole genome shotgun (WGS) entry which is preliminary data.</text>
</comment>
<dbReference type="Proteomes" id="UP001159042">
    <property type="component" value="Unassembled WGS sequence"/>
</dbReference>
<dbReference type="GO" id="GO:0006446">
    <property type="term" value="P:regulation of translational initiation"/>
    <property type="evidence" value="ECO:0007669"/>
    <property type="project" value="TreeGrafter"/>
</dbReference>
<keyword evidence="6" id="KW-1185">Reference proteome</keyword>
<dbReference type="AlphaFoldDB" id="A0AAV8VS86"/>
<name>A0AAV8VS86_9CUCU</name>
<dbReference type="SMART" id="SM00543">
    <property type="entry name" value="MIF4G"/>
    <property type="match status" value="1"/>
</dbReference>
<dbReference type="PANTHER" id="PTHR23254">
    <property type="entry name" value="EIF4G DOMAIN PROTEIN"/>
    <property type="match status" value="1"/>
</dbReference>
<gene>
    <name evidence="5" type="ORF">NQ315_013357</name>
</gene>
<feature type="domain" description="MIF4G" evidence="4">
    <location>
        <begin position="145"/>
        <end position="331"/>
    </location>
</feature>
<sequence length="416" mass="47389">MLPVPQFKIQLHIVNYYGEWFTESGNEMDKKPVLWDKELEDLQPLRLPKSTPDARDVQERVEITEIQNSSGYQGSLEDILIKTTLKVDAPEWYPPSRVSSNCLGSFSSLNIHDNKNLQEVNVEDGANKVNHQQQSHEANGDSSDIIRLKQIISTLTKDPGQFDNMLDLFMESLEPYFQDVIALSLIAQLLVEQAITTPNFRYTGARLCWYVEQMCPEFRAELYFKCKKQLDNPSTNKQDVLLFIAELYTQLPHLNIYGALLIDCYKHLLSKSGSDDIKCICQALKLTGHSLEQSNKSDLDVVFEQLIQSKGNVNGSVRELVNSVIKLRTSNWGYSNETSDNANHISDSLYCGETTYYRTDGDTFTNEEKEFLIAHLDSQLEDFSDASDPDDLCDPEPEMDAEIQAAFKEFVQLSKH</sequence>
<dbReference type="Gene3D" id="1.25.40.180">
    <property type="match status" value="1"/>
</dbReference>
<dbReference type="GO" id="GO:0003723">
    <property type="term" value="F:RNA binding"/>
    <property type="evidence" value="ECO:0007669"/>
    <property type="project" value="InterPro"/>
</dbReference>
<evidence type="ECO:0000256" key="2">
    <source>
        <dbReference type="ARBA" id="ARBA00022490"/>
    </source>
</evidence>
<dbReference type="GO" id="GO:0008494">
    <property type="term" value="F:translation activator activity"/>
    <property type="evidence" value="ECO:0007669"/>
    <property type="project" value="TreeGrafter"/>
</dbReference>
<proteinExistence type="predicted"/>
<evidence type="ECO:0000256" key="1">
    <source>
        <dbReference type="ARBA" id="ARBA00004496"/>
    </source>
</evidence>
<dbReference type="SUPFAM" id="SSF48371">
    <property type="entry name" value="ARM repeat"/>
    <property type="match status" value="1"/>
</dbReference>
<dbReference type="InterPro" id="IPR003890">
    <property type="entry name" value="MIF4G-like_typ-3"/>
</dbReference>
<dbReference type="InterPro" id="IPR016024">
    <property type="entry name" value="ARM-type_fold"/>
</dbReference>